<dbReference type="GO" id="GO:0009435">
    <property type="term" value="P:NAD+ biosynthetic process"/>
    <property type="evidence" value="ECO:0007669"/>
    <property type="project" value="UniProtKB-UniPathway"/>
</dbReference>
<dbReference type="GO" id="GO:0006569">
    <property type="term" value="P:L-tryptophan catabolic process"/>
    <property type="evidence" value="ECO:0007669"/>
    <property type="project" value="UniProtKB-UniRule"/>
</dbReference>
<keyword evidence="3 7" id="KW-0479">Metal-binding</keyword>
<comment type="pathway">
    <text evidence="7">Cofactor biosynthesis; NAD(+) biosynthesis; quinolinate from L-kynurenine: step 3/3.</text>
</comment>
<comment type="catalytic activity">
    <reaction evidence="7">
        <text>3-hydroxyanthranilate + O2 = (2Z,4Z)-2-amino-3-carboxymuconate 6-semialdehyde</text>
        <dbReference type="Rhea" id="RHEA:17953"/>
        <dbReference type="ChEBI" id="CHEBI:15379"/>
        <dbReference type="ChEBI" id="CHEBI:36559"/>
        <dbReference type="ChEBI" id="CHEBI:77612"/>
        <dbReference type="EC" id="1.13.11.6"/>
    </reaction>
</comment>
<dbReference type="HAMAP" id="MF_00825">
    <property type="entry name" value="3_HAO"/>
    <property type="match status" value="1"/>
</dbReference>
<feature type="binding site" evidence="7">
    <location>
        <position position="54"/>
    </location>
    <ligand>
        <name>Fe cation</name>
        <dbReference type="ChEBI" id="CHEBI:24875"/>
        <label>1</label>
        <note>catalytic</note>
    </ligand>
</feature>
<dbReference type="InterPro" id="IPR014710">
    <property type="entry name" value="RmlC-like_jellyroll"/>
</dbReference>
<reference evidence="8" key="1">
    <citation type="submission" date="2020-02" db="EMBL/GenBank/DDBJ databases">
        <title>Bacillus sedimentmangrovi sp. nov., isolated from sediment of the mangrove ecosystem.</title>
        <authorList>
            <person name="Liu G."/>
        </authorList>
    </citation>
    <scope>NUCLEOTIDE SEQUENCE [LARGE SCALE GENOMIC DNA]</scope>
    <source>
        <strain evidence="8">SgZ-7</strain>
    </source>
</reference>
<dbReference type="SUPFAM" id="SSF51182">
    <property type="entry name" value="RmlC-like cupins"/>
    <property type="match status" value="1"/>
</dbReference>
<dbReference type="Pfam" id="PF06052">
    <property type="entry name" value="3-HAO"/>
    <property type="match status" value="1"/>
</dbReference>
<keyword evidence="6 7" id="KW-0408">Iron</keyword>
<dbReference type="GO" id="GO:0043420">
    <property type="term" value="P:anthranilate metabolic process"/>
    <property type="evidence" value="ECO:0007669"/>
    <property type="project" value="UniProtKB-UniRule"/>
</dbReference>
<organism evidence="8 9">
    <name type="scientific">Neobacillus thermocopriae</name>
    <dbReference type="NCBI Taxonomy" id="1215031"/>
    <lineage>
        <taxon>Bacteria</taxon>
        <taxon>Bacillati</taxon>
        <taxon>Bacillota</taxon>
        <taxon>Bacilli</taxon>
        <taxon>Bacillales</taxon>
        <taxon>Bacillaceae</taxon>
        <taxon>Neobacillus</taxon>
    </lineage>
</organism>
<proteinExistence type="inferred from homology"/>
<dbReference type="GO" id="GO:0000334">
    <property type="term" value="F:3-hydroxyanthranilate 3,4-dioxygenase activity"/>
    <property type="evidence" value="ECO:0007669"/>
    <property type="project" value="UniProtKB-UniRule"/>
</dbReference>
<evidence type="ECO:0000256" key="3">
    <source>
        <dbReference type="ARBA" id="ARBA00022723"/>
    </source>
</evidence>
<evidence type="ECO:0000313" key="8">
    <source>
        <dbReference type="EMBL" id="NEX78483.1"/>
    </source>
</evidence>
<dbReference type="PANTHER" id="PTHR15497">
    <property type="entry name" value="3-HYDROXYANTHRANILATE 3,4-DIOXYGENASE"/>
    <property type="match status" value="1"/>
</dbReference>
<dbReference type="GO" id="GO:0019805">
    <property type="term" value="P:quinolinate biosynthetic process"/>
    <property type="evidence" value="ECO:0007669"/>
    <property type="project" value="UniProtKB-UniRule"/>
</dbReference>
<dbReference type="EC" id="1.13.11.6" evidence="7"/>
<feature type="binding site" evidence="7">
    <location>
        <position position="103"/>
    </location>
    <ligand>
        <name>substrate</name>
    </ligand>
</feature>
<comment type="similarity">
    <text evidence="7">Belongs to the 3-HAO family.</text>
</comment>
<protein>
    <recommendedName>
        <fullName evidence="7">3-hydroxyanthranilate 3,4-dioxygenase</fullName>
        <ecNumber evidence="7">1.13.11.6</ecNumber>
    </recommendedName>
    <alternativeName>
        <fullName evidence="7">3-hydroxyanthranilate oxygenase</fullName>
        <shortName evidence="7">3-HAO</shortName>
    </alternativeName>
    <alternativeName>
        <fullName evidence="7">3-hydroxyanthranilic acid dioxygenase</fullName>
        <shortName evidence="7">HAD</shortName>
    </alternativeName>
</protein>
<dbReference type="EMBL" id="JAAIUV010000007">
    <property type="protein sequence ID" value="NEX78483.1"/>
    <property type="molecule type" value="Genomic_DNA"/>
</dbReference>
<dbReference type="Proteomes" id="UP000481621">
    <property type="component" value="Unassembled WGS sequence"/>
</dbReference>
<dbReference type="RefSeq" id="WP_163251013.1">
    <property type="nucleotide sequence ID" value="NZ_JAAIUV010000007.1"/>
</dbReference>
<evidence type="ECO:0000256" key="5">
    <source>
        <dbReference type="ARBA" id="ARBA00023002"/>
    </source>
</evidence>
<evidence type="ECO:0000256" key="4">
    <source>
        <dbReference type="ARBA" id="ARBA00022964"/>
    </source>
</evidence>
<dbReference type="NCBIfam" id="NF009763">
    <property type="entry name" value="PRK13264.1"/>
    <property type="match status" value="1"/>
</dbReference>
<dbReference type="InterPro" id="IPR011051">
    <property type="entry name" value="RmlC_Cupin_sf"/>
</dbReference>
<comment type="caution">
    <text evidence="8">The sequence shown here is derived from an EMBL/GenBank/DDBJ whole genome shotgun (WGS) entry which is preliminary data.</text>
</comment>
<feature type="binding site" evidence="7">
    <location>
        <position position="168"/>
    </location>
    <ligand>
        <name>Fe cation</name>
        <dbReference type="ChEBI" id="CHEBI:24875"/>
        <label>2</label>
    </ligand>
</feature>
<evidence type="ECO:0000256" key="6">
    <source>
        <dbReference type="ARBA" id="ARBA00023004"/>
    </source>
</evidence>
<dbReference type="GO" id="GO:0008198">
    <property type="term" value="F:ferrous iron binding"/>
    <property type="evidence" value="ECO:0007669"/>
    <property type="project" value="UniProtKB-UniRule"/>
</dbReference>
<comment type="cofactor">
    <cofactor evidence="7">
        <name>Fe(2+)</name>
        <dbReference type="ChEBI" id="CHEBI:29033"/>
    </cofactor>
    <text evidence="7">Binds 2 Fe(2+) ions per subunit.</text>
</comment>
<accession>A0A6B3TNP4</accession>
<feature type="binding site" evidence="7">
    <location>
        <position position="99"/>
    </location>
    <ligand>
        <name>Fe cation</name>
        <dbReference type="ChEBI" id="CHEBI:24875"/>
        <label>1</label>
        <note>catalytic</note>
    </ligand>
</feature>
<gene>
    <name evidence="7" type="primary">nbaC</name>
    <name evidence="8" type="ORF">G4Z05_06185</name>
</gene>
<sequence>MKGVKSKFLPINLMKFIEEHKDELKPPVNNKVIWKDAELMVMLLGGPNKRRDFHVDPSEEIFYQIKGSCYVEVINDEGKREVVEVKEGEMFLLPANVPHSPHRVADTIGLVIERNRAEGELEDFVWFCDKCDHEMHRVTIQLTNIEVQVKEAIEGFNGSEELRTCKNCGYVMPPEASEWQCE</sequence>
<dbReference type="AlphaFoldDB" id="A0A6B3TNP4"/>
<dbReference type="CDD" id="cd06123">
    <property type="entry name" value="cupin_HAO"/>
    <property type="match status" value="1"/>
</dbReference>
<evidence type="ECO:0000256" key="1">
    <source>
        <dbReference type="ARBA" id="ARBA00002752"/>
    </source>
</evidence>
<keyword evidence="4 7" id="KW-0223">Dioxygenase</keyword>
<comment type="function">
    <text evidence="1 7">Catalyzes the oxidative ring opening of 3-hydroxyanthranilate to 2-amino-3-carboxymuconate semialdehyde, which spontaneously cyclizes to quinolinate.</text>
</comment>
<dbReference type="InterPro" id="IPR010329">
    <property type="entry name" value="3hydroanth_dOase"/>
</dbReference>
<evidence type="ECO:0000313" key="9">
    <source>
        <dbReference type="Proteomes" id="UP000481621"/>
    </source>
</evidence>
<dbReference type="NCBIfam" id="TIGR03037">
    <property type="entry name" value="anthran_nbaC"/>
    <property type="match status" value="1"/>
</dbReference>
<feature type="binding site" evidence="7">
    <location>
        <position position="131"/>
    </location>
    <ligand>
        <name>Fe cation</name>
        <dbReference type="ChEBI" id="CHEBI:24875"/>
        <label>2</label>
    </ligand>
</feature>
<dbReference type="PANTHER" id="PTHR15497:SF1">
    <property type="entry name" value="3-HYDROXYANTHRANILATE 3,4-DIOXYGENASE"/>
    <property type="match status" value="1"/>
</dbReference>
<dbReference type="GO" id="GO:0005737">
    <property type="term" value="C:cytoplasm"/>
    <property type="evidence" value="ECO:0007669"/>
    <property type="project" value="TreeGrafter"/>
</dbReference>
<name>A0A6B3TNP4_9BACI</name>
<feature type="binding site" evidence="7">
    <location>
        <position position="165"/>
    </location>
    <ligand>
        <name>Fe cation</name>
        <dbReference type="ChEBI" id="CHEBI:24875"/>
        <label>2</label>
    </ligand>
</feature>
<feature type="binding site" evidence="7">
    <location>
        <position position="113"/>
    </location>
    <ligand>
        <name>substrate</name>
    </ligand>
</feature>
<keyword evidence="9" id="KW-1185">Reference proteome</keyword>
<feature type="binding site" evidence="7">
    <location>
        <position position="60"/>
    </location>
    <ligand>
        <name>Fe cation</name>
        <dbReference type="ChEBI" id="CHEBI:24875"/>
        <label>1</label>
        <note>catalytic</note>
    </ligand>
</feature>
<feature type="binding site" evidence="7">
    <location>
        <position position="60"/>
    </location>
    <ligand>
        <name>substrate</name>
    </ligand>
</feature>
<evidence type="ECO:0000256" key="7">
    <source>
        <dbReference type="HAMAP-Rule" id="MF_00825"/>
    </source>
</evidence>
<dbReference type="Gene3D" id="2.60.120.10">
    <property type="entry name" value="Jelly Rolls"/>
    <property type="match status" value="1"/>
</dbReference>
<evidence type="ECO:0000256" key="2">
    <source>
        <dbReference type="ARBA" id="ARBA00022642"/>
    </source>
</evidence>
<keyword evidence="5 7" id="KW-0560">Oxidoreductase</keyword>
<feature type="binding site" evidence="7">
    <location>
        <position position="50"/>
    </location>
    <ligand>
        <name>O2</name>
        <dbReference type="ChEBI" id="CHEBI:15379"/>
    </ligand>
</feature>
<dbReference type="UniPathway" id="UPA00253">
    <property type="reaction ID" value="UER00330"/>
</dbReference>
<feature type="binding site" evidence="7">
    <location>
        <position position="128"/>
    </location>
    <ligand>
        <name>Fe cation</name>
        <dbReference type="ChEBI" id="CHEBI:24875"/>
        <label>2</label>
    </ligand>
</feature>
<keyword evidence="2 7" id="KW-0662">Pyridine nucleotide biosynthesis</keyword>